<dbReference type="SUPFAM" id="SSF55874">
    <property type="entry name" value="ATPase domain of HSP90 chaperone/DNA topoisomerase II/histidine kinase"/>
    <property type="match status" value="1"/>
</dbReference>
<name>A0A6P2C6S3_9ACTN</name>
<keyword evidence="3" id="KW-0597">Phosphoprotein</keyword>
<accession>A0A6P2C6S3</accession>
<dbReference type="Proteomes" id="UP000460272">
    <property type="component" value="Unassembled WGS sequence"/>
</dbReference>
<organism evidence="9 10">
    <name type="scientific">Trebonia kvetii</name>
    <dbReference type="NCBI Taxonomy" id="2480626"/>
    <lineage>
        <taxon>Bacteria</taxon>
        <taxon>Bacillati</taxon>
        <taxon>Actinomycetota</taxon>
        <taxon>Actinomycetes</taxon>
        <taxon>Streptosporangiales</taxon>
        <taxon>Treboniaceae</taxon>
        <taxon>Trebonia</taxon>
    </lineage>
</organism>
<comment type="catalytic activity">
    <reaction evidence="1">
        <text>ATP + protein L-histidine = ADP + protein N-phospho-L-histidine.</text>
        <dbReference type="EC" id="2.7.13.3"/>
    </reaction>
</comment>
<dbReference type="GO" id="GO:0004673">
    <property type="term" value="F:protein histidine kinase activity"/>
    <property type="evidence" value="ECO:0007669"/>
    <property type="project" value="UniProtKB-EC"/>
</dbReference>
<feature type="transmembrane region" description="Helical" evidence="7">
    <location>
        <begin position="38"/>
        <end position="59"/>
    </location>
</feature>
<evidence type="ECO:0000256" key="6">
    <source>
        <dbReference type="ARBA" id="ARBA00023012"/>
    </source>
</evidence>
<evidence type="ECO:0000256" key="7">
    <source>
        <dbReference type="SAM" id="Phobius"/>
    </source>
</evidence>
<dbReference type="PANTHER" id="PTHR44936:SF9">
    <property type="entry name" value="SENSOR PROTEIN CREC"/>
    <property type="match status" value="1"/>
</dbReference>
<feature type="domain" description="Histidine kinase/HSP90-like ATPase" evidence="8">
    <location>
        <begin position="556"/>
        <end position="665"/>
    </location>
</feature>
<proteinExistence type="predicted"/>
<evidence type="ECO:0000256" key="5">
    <source>
        <dbReference type="ARBA" id="ARBA00022777"/>
    </source>
</evidence>
<dbReference type="RefSeq" id="WP_145850949.1">
    <property type="nucleotide sequence ID" value="NZ_RPFW01000001.1"/>
</dbReference>
<evidence type="ECO:0000313" key="9">
    <source>
        <dbReference type="EMBL" id="TVZ06195.1"/>
    </source>
</evidence>
<sequence length="733" mass="77882">MSRHTVTNPGDWGRHAAARTRAGVTWSRFAPTRWRVRWRLAAIVVVPAITAACLGGITIDRYASGWLAADRVQNLAQMNVSVVRLVQALEDERDLSLGYAANRVAVPDLARKLRLAQQTSASAGQAVRAGAAGIRSGAGYQATIVQDLAALLQAVTNLQRAGKAMSSSPASASVSVQSYADQAIQAADTFSASVGNGTSDADLNGNEAALGALLRVENQMSVQRGLLFVALGSSPPALSPAALTALLQAQQQQAADQAEFTASASQAELADFGRTAAGGAAMTEEALALTNAVSDMPLTALNNVSNPKLTAPGWYGAMSATIDGTRQMADQLAGGIAARAGTLRSQATSGLAFTSVLTVVLLGLAVLISTMVAKSLTRPLRKLRLDALDVANRRLPEMVRRLSESDGASERVEIDPIDVTSADEIGEVARAFDQVHREAVQLAAHQARLRGNLSAMFVNLSRRSQMLVERQLGIIDSLEQSEQDPDRLSNLFRLDHLATRMRRNSDNLLVLAGHEDHRMWGQRVPLVDVVRAAISEIEQYERVVANIQQGVLITWRASSDVVHLVAELVENAAVFSSAPVLVTGHMLTAGGVLVQIADEGLGIAQQDLQHANWRLDNPPVIDVGVSGRMGLFVVGRLAARHGIRVRLTQAQPRGVLALVWLPETVAELEAAPLPSSPLRRFEADAPSAPAWMTAFVPSPVVTSAAGLPTRVPNANFAPGSIRRPAGQHARHQT</sequence>
<dbReference type="InterPro" id="IPR036890">
    <property type="entry name" value="HATPase_C_sf"/>
</dbReference>
<evidence type="ECO:0000313" key="10">
    <source>
        <dbReference type="Proteomes" id="UP000460272"/>
    </source>
</evidence>
<dbReference type="OrthoDB" id="4652229at2"/>
<keyword evidence="6" id="KW-0902">Two-component regulatory system</keyword>
<feature type="transmembrane region" description="Helical" evidence="7">
    <location>
        <begin position="351"/>
        <end position="373"/>
    </location>
</feature>
<keyword evidence="7" id="KW-1133">Transmembrane helix</keyword>
<keyword evidence="7" id="KW-0472">Membrane</keyword>
<dbReference type="InterPro" id="IPR050980">
    <property type="entry name" value="2C_sensor_his_kinase"/>
</dbReference>
<comment type="caution">
    <text evidence="9">The sequence shown here is derived from an EMBL/GenBank/DDBJ whole genome shotgun (WGS) entry which is preliminary data.</text>
</comment>
<evidence type="ECO:0000256" key="1">
    <source>
        <dbReference type="ARBA" id="ARBA00000085"/>
    </source>
</evidence>
<gene>
    <name evidence="9" type="ORF">EAS64_01770</name>
</gene>
<dbReference type="InterPro" id="IPR003594">
    <property type="entry name" value="HATPase_dom"/>
</dbReference>
<dbReference type="EC" id="2.7.13.3" evidence="2"/>
<dbReference type="Pfam" id="PF02518">
    <property type="entry name" value="HATPase_c"/>
    <property type="match status" value="1"/>
</dbReference>
<dbReference type="Gene3D" id="3.30.565.10">
    <property type="entry name" value="Histidine kinase-like ATPase, C-terminal domain"/>
    <property type="match status" value="1"/>
</dbReference>
<dbReference type="AlphaFoldDB" id="A0A6P2C6S3"/>
<dbReference type="CDD" id="cd06225">
    <property type="entry name" value="HAMP"/>
    <property type="match status" value="1"/>
</dbReference>
<dbReference type="GO" id="GO:0000160">
    <property type="term" value="P:phosphorelay signal transduction system"/>
    <property type="evidence" value="ECO:0007669"/>
    <property type="project" value="UniProtKB-KW"/>
</dbReference>
<protein>
    <recommendedName>
        <fullName evidence="2">histidine kinase</fullName>
        <ecNumber evidence="2">2.7.13.3</ecNumber>
    </recommendedName>
</protein>
<keyword evidence="4" id="KW-0808">Transferase</keyword>
<keyword evidence="5" id="KW-0418">Kinase</keyword>
<dbReference type="EMBL" id="RPFW01000001">
    <property type="protein sequence ID" value="TVZ06195.1"/>
    <property type="molecule type" value="Genomic_DNA"/>
</dbReference>
<keyword evidence="10" id="KW-1185">Reference proteome</keyword>
<keyword evidence="7" id="KW-0812">Transmembrane</keyword>
<dbReference type="Gene3D" id="6.10.340.10">
    <property type="match status" value="1"/>
</dbReference>
<dbReference type="Pfam" id="PF08376">
    <property type="entry name" value="NIT"/>
    <property type="match status" value="1"/>
</dbReference>
<reference evidence="9 10" key="1">
    <citation type="submission" date="2018-11" db="EMBL/GenBank/DDBJ databases">
        <title>Trebonia kvetii gen.nov., sp.nov., a novel acidophilic actinobacterium, and proposal of the new actinobacterial family Treboniaceae fam. nov.</title>
        <authorList>
            <person name="Rapoport D."/>
            <person name="Sagova-Mareckova M."/>
            <person name="Sedlacek I."/>
            <person name="Provaznik J."/>
            <person name="Kralova S."/>
            <person name="Pavlinic D."/>
            <person name="Benes V."/>
            <person name="Kopecky J."/>
        </authorList>
    </citation>
    <scope>NUCLEOTIDE SEQUENCE [LARGE SCALE GENOMIC DNA]</scope>
    <source>
        <strain evidence="9 10">15Tr583</strain>
    </source>
</reference>
<dbReference type="SMART" id="SM00387">
    <property type="entry name" value="HATPase_c"/>
    <property type="match status" value="1"/>
</dbReference>
<dbReference type="InterPro" id="IPR013587">
    <property type="entry name" value="Nitrate/nitrite_sensing"/>
</dbReference>
<dbReference type="PANTHER" id="PTHR44936">
    <property type="entry name" value="SENSOR PROTEIN CREC"/>
    <property type="match status" value="1"/>
</dbReference>
<evidence type="ECO:0000259" key="8">
    <source>
        <dbReference type="SMART" id="SM00387"/>
    </source>
</evidence>
<evidence type="ECO:0000256" key="2">
    <source>
        <dbReference type="ARBA" id="ARBA00012438"/>
    </source>
</evidence>
<evidence type="ECO:0000256" key="4">
    <source>
        <dbReference type="ARBA" id="ARBA00022679"/>
    </source>
</evidence>
<evidence type="ECO:0000256" key="3">
    <source>
        <dbReference type="ARBA" id="ARBA00022553"/>
    </source>
</evidence>